<accession>A0A4D6HG15</accession>
<proteinExistence type="inferred from homology"/>
<dbReference type="EMBL" id="CP031310">
    <property type="protein sequence ID" value="QCC51982.1"/>
    <property type="molecule type" value="Genomic_DNA"/>
</dbReference>
<dbReference type="InterPro" id="IPR050556">
    <property type="entry name" value="Type_II_TA_system_RNase"/>
</dbReference>
<dbReference type="RefSeq" id="WP_049994411.1">
    <property type="nucleotide sequence ID" value="NZ_CP031310.1"/>
</dbReference>
<dbReference type="STRING" id="1457250.GCA_000755225_00402"/>
<feature type="domain" description="PIN" evidence="7">
    <location>
        <begin position="2"/>
        <end position="119"/>
    </location>
</feature>
<dbReference type="InterPro" id="IPR029060">
    <property type="entry name" value="PIN-like_dom_sf"/>
</dbReference>
<dbReference type="GeneID" id="39848680"/>
<dbReference type="SUPFAM" id="SSF88723">
    <property type="entry name" value="PIN domain-like"/>
    <property type="match status" value="1"/>
</dbReference>
<evidence type="ECO:0000313" key="8">
    <source>
        <dbReference type="EMBL" id="QCC51982.1"/>
    </source>
</evidence>
<evidence type="ECO:0000259" key="7">
    <source>
        <dbReference type="Pfam" id="PF01850"/>
    </source>
</evidence>
<keyword evidence="3" id="KW-0479">Metal-binding</keyword>
<dbReference type="AlphaFoldDB" id="A0A4D6HG15"/>
<reference evidence="8 9" key="1">
    <citation type="journal article" date="2019" name="Nat. Commun.">
        <title>A new type of DNA phosphorothioation-based antiviral system in archaea.</title>
        <authorList>
            <person name="Xiong L."/>
            <person name="Liu S."/>
            <person name="Chen S."/>
            <person name="Xiao Y."/>
            <person name="Zhu B."/>
            <person name="Gao Y."/>
            <person name="Zhang Y."/>
            <person name="Chen B."/>
            <person name="Luo J."/>
            <person name="Deng Z."/>
            <person name="Chen X."/>
            <person name="Wang L."/>
            <person name="Chen S."/>
        </authorList>
    </citation>
    <scope>NUCLEOTIDE SEQUENCE [LARGE SCALE GENOMIC DNA]</scope>
    <source>
        <strain evidence="8 9">CBA1105</strain>
    </source>
</reference>
<dbReference type="Gene3D" id="3.40.50.1010">
    <property type="entry name" value="5'-nuclease"/>
    <property type="match status" value="1"/>
</dbReference>
<name>A0A4D6HG15_9EURY</name>
<evidence type="ECO:0000313" key="9">
    <source>
        <dbReference type="Proteomes" id="UP000296706"/>
    </source>
</evidence>
<evidence type="ECO:0000256" key="3">
    <source>
        <dbReference type="ARBA" id="ARBA00022723"/>
    </source>
</evidence>
<evidence type="ECO:0000256" key="2">
    <source>
        <dbReference type="ARBA" id="ARBA00022722"/>
    </source>
</evidence>
<keyword evidence="4" id="KW-0378">Hydrolase</keyword>
<evidence type="ECO:0000256" key="5">
    <source>
        <dbReference type="ARBA" id="ARBA00022842"/>
    </source>
</evidence>
<protein>
    <submittedName>
        <fullName evidence="8">PIN domain-containing protein</fullName>
    </submittedName>
</protein>
<keyword evidence="2" id="KW-0540">Nuclease</keyword>
<dbReference type="GO" id="GO:0016787">
    <property type="term" value="F:hydrolase activity"/>
    <property type="evidence" value="ECO:0007669"/>
    <property type="project" value="UniProtKB-KW"/>
</dbReference>
<comment type="similarity">
    <text evidence="6">Belongs to the PINc/VapC protein family.</text>
</comment>
<dbReference type="GO" id="GO:0046872">
    <property type="term" value="F:metal ion binding"/>
    <property type="evidence" value="ECO:0007669"/>
    <property type="project" value="UniProtKB-KW"/>
</dbReference>
<keyword evidence="5" id="KW-0460">Magnesium</keyword>
<dbReference type="InterPro" id="IPR002716">
    <property type="entry name" value="PIN_dom"/>
</dbReference>
<keyword evidence="9" id="KW-1185">Reference proteome</keyword>
<dbReference type="Pfam" id="PF01850">
    <property type="entry name" value="PIN"/>
    <property type="match status" value="1"/>
</dbReference>
<dbReference type="Proteomes" id="UP000296706">
    <property type="component" value="Chromosome"/>
</dbReference>
<evidence type="ECO:0000256" key="4">
    <source>
        <dbReference type="ARBA" id="ARBA00022801"/>
    </source>
</evidence>
<gene>
    <name evidence="8" type="ORF">DV733_12425</name>
</gene>
<sequence length="134" mass="14864">MICLDNSVLRRFASPNPSPGVDEYLKENASVPWVIPATVAFEYYVFYDTQAEIRTQQRLLNSRLDGILPLTDEVASEAAQLQTLLAEHDIALDLVDLLHVATARDSGATFVTRDAGDFDKQPLKDLLSIDIIDS</sequence>
<organism evidence="8 9">
    <name type="scientific">Halapricum salinum</name>
    <dbReference type="NCBI Taxonomy" id="1457250"/>
    <lineage>
        <taxon>Archaea</taxon>
        <taxon>Methanobacteriati</taxon>
        <taxon>Methanobacteriota</taxon>
        <taxon>Stenosarchaea group</taxon>
        <taxon>Halobacteria</taxon>
        <taxon>Halobacteriales</taxon>
        <taxon>Haloarculaceae</taxon>
        <taxon>Halapricum</taxon>
    </lineage>
</organism>
<dbReference type="PANTHER" id="PTHR33653">
    <property type="entry name" value="RIBONUCLEASE VAPC2"/>
    <property type="match status" value="1"/>
</dbReference>
<evidence type="ECO:0000256" key="1">
    <source>
        <dbReference type="ARBA" id="ARBA00001946"/>
    </source>
</evidence>
<dbReference type="OrthoDB" id="147588at2157"/>
<dbReference type="GO" id="GO:0004518">
    <property type="term" value="F:nuclease activity"/>
    <property type="evidence" value="ECO:0007669"/>
    <property type="project" value="UniProtKB-KW"/>
</dbReference>
<dbReference type="PANTHER" id="PTHR33653:SF1">
    <property type="entry name" value="RIBONUCLEASE VAPC2"/>
    <property type="match status" value="1"/>
</dbReference>
<comment type="cofactor">
    <cofactor evidence="1">
        <name>Mg(2+)</name>
        <dbReference type="ChEBI" id="CHEBI:18420"/>
    </cofactor>
</comment>
<dbReference type="KEGG" id="hsn:DV733_12425"/>
<evidence type="ECO:0000256" key="6">
    <source>
        <dbReference type="ARBA" id="ARBA00038093"/>
    </source>
</evidence>